<dbReference type="Proteomes" id="UP000663760">
    <property type="component" value="Chromosome 6"/>
</dbReference>
<feature type="compositionally biased region" description="Basic and acidic residues" evidence="1">
    <location>
        <begin position="13"/>
        <end position="23"/>
    </location>
</feature>
<evidence type="ECO:0000313" key="4">
    <source>
        <dbReference type="Proteomes" id="UP000663760"/>
    </source>
</evidence>
<dbReference type="EMBL" id="LR743593">
    <property type="protein sequence ID" value="CAA2621321.1"/>
    <property type="molecule type" value="Genomic_DNA"/>
</dbReference>
<evidence type="ECO:0000256" key="1">
    <source>
        <dbReference type="SAM" id="MobiDB-lite"/>
    </source>
</evidence>
<protein>
    <submittedName>
        <fullName evidence="3">Uncharacterized protein</fullName>
    </submittedName>
</protein>
<proteinExistence type="predicted"/>
<dbReference type="EMBL" id="LR746269">
    <property type="protein sequence ID" value="CAA7397391.1"/>
    <property type="molecule type" value="Genomic_DNA"/>
</dbReference>
<dbReference type="AlphaFoldDB" id="A0A7I8KI82"/>
<gene>
    <name evidence="2" type="ORF">SI7747_06007428</name>
    <name evidence="3" type="ORF">SI8410_06008056</name>
</gene>
<reference evidence="3" key="1">
    <citation type="submission" date="2020-02" db="EMBL/GenBank/DDBJ databases">
        <authorList>
            <person name="Scholz U."/>
            <person name="Mascher M."/>
            <person name="Fiebig A."/>
        </authorList>
    </citation>
    <scope>NUCLEOTIDE SEQUENCE</scope>
</reference>
<evidence type="ECO:0000313" key="3">
    <source>
        <dbReference type="EMBL" id="CAA7397391.1"/>
    </source>
</evidence>
<name>A0A7I8KI82_SPIIN</name>
<evidence type="ECO:0000313" key="2">
    <source>
        <dbReference type="EMBL" id="CAA2621321.1"/>
    </source>
</evidence>
<organism evidence="3 4">
    <name type="scientific">Spirodela intermedia</name>
    <name type="common">Intermediate duckweed</name>
    <dbReference type="NCBI Taxonomy" id="51605"/>
    <lineage>
        <taxon>Eukaryota</taxon>
        <taxon>Viridiplantae</taxon>
        <taxon>Streptophyta</taxon>
        <taxon>Embryophyta</taxon>
        <taxon>Tracheophyta</taxon>
        <taxon>Spermatophyta</taxon>
        <taxon>Magnoliopsida</taxon>
        <taxon>Liliopsida</taxon>
        <taxon>Araceae</taxon>
        <taxon>Lemnoideae</taxon>
        <taxon>Spirodela</taxon>
    </lineage>
</organism>
<feature type="region of interest" description="Disordered" evidence="1">
    <location>
        <begin position="1"/>
        <end position="23"/>
    </location>
</feature>
<sequence>MGMRTNAHVLNRSHHDTYLERER</sequence>
<accession>A0A7I8KI82</accession>
<keyword evidence="4" id="KW-1185">Reference proteome</keyword>